<gene>
    <name evidence="3" type="ORF">NCTC11075_02133</name>
</gene>
<feature type="domain" description="CHAD" evidence="2">
    <location>
        <begin position="251"/>
        <end position="466"/>
    </location>
</feature>
<dbReference type="PROSITE" id="PS51707">
    <property type="entry name" value="CYTH"/>
    <property type="match status" value="1"/>
</dbReference>
<dbReference type="InterPro" id="IPR007899">
    <property type="entry name" value="CHAD_dom"/>
</dbReference>
<organism evidence="3 4">
    <name type="scientific">Citrobacter koseri</name>
    <name type="common">Citrobacter diversus</name>
    <dbReference type="NCBI Taxonomy" id="545"/>
    <lineage>
        <taxon>Bacteria</taxon>
        <taxon>Pseudomonadati</taxon>
        <taxon>Pseudomonadota</taxon>
        <taxon>Gammaproteobacteria</taxon>
        <taxon>Enterobacterales</taxon>
        <taxon>Enterobacteriaceae</taxon>
        <taxon>Citrobacter</taxon>
    </lineage>
</organism>
<protein>
    <submittedName>
        <fullName evidence="3">Adenylate cyclase</fullName>
    </submittedName>
</protein>
<sequence length="466" mass="52203">MAIWRKILSTDKKERVKFAVILPICDITHKYKAMAQEIELKFIVNHDAVDALRDHLQTLGGEHHAPSQLQNIYYETPDKWLRGHDMGLRIRGENGRYEMTMKIAGRVTGGLHQRPEYNVALSEPTLDLALLPQEVWPNGEPPADLASRVQPLFSTDFYREKWLVDVDGSRIEIALDLGEVKAGECAEPICELELELLSGETRAVLKLANQLVSQAGLRQGSLSKAARGYHLAQGNAPRGIRPTAVLKAPAKASIEQGLEAALELALSQWQYHEELWVRGNDAAKADVLAAMGLVRHALMLFGGIVPRKASAHLRDLLTQSEATLVSEVSAITAIYSTQTAMAKLALTEWLVTKAWQPFLDAKAQAKMADSFKRFADIHLSRHAAELKATFGQPLGDRYRDQLPRLTRDIDSILLLAGYYDANAVQAWLENWQGLRYAIVTGQRIEVEHFRNEAIFQEPFWLHSGKR</sequence>
<dbReference type="Gene3D" id="2.40.320.10">
    <property type="entry name" value="Hypothetical Protein Pfu-838710-001"/>
    <property type="match status" value="1"/>
</dbReference>
<dbReference type="InterPro" id="IPR023577">
    <property type="entry name" value="CYTH_domain"/>
</dbReference>
<dbReference type="SUPFAM" id="SSF55154">
    <property type="entry name" value="CYTH-like phosphatases"/>
    <property type="match status" value="1"/>
</dbReference>
<dbReference type="InterPro" id="IPR039013">
    <property type="entry name" value="YgiF"/>
</dbReference>
<name>A0A447UKY6_CITKO</name>
<proteinExistence type="predicted"/>
<dbReference type="CDD" id="cd07756">
    <property type="entry name" value="CYTH-like_Pase_CHAD"/>
    <property type="match status" value="1"/>
</dbReference>
<dbReference type="GO" id="GO:0050355">
    <property type="term" value="F:inorganic triphosphate phosphatase activity"/>
    <property type="evidence" value="ECO:0007669"/>
    <property type="project" value="InterPro"/>
</dbReference>
<accession>A0A447UKY6</accession>
<evidence type="ECO:0000259" key="2">
    <source>
        <dbReference type="PROSITE" id="PS51708"/>
    </source>
</evidence>
<evidence type="ECO:0000313" key="4">
    <source>
        <dbReference type="Proteomes" id="UP000270272"/>
    </source>
</evidence>
<evidence type="ECO:0000259" key="1">
    <source>
        <dbReference type="PROSITE" id="PS51707"/>
    </source>
</evidence>
<dbReference type="FunFam" id="2.40.320.10:FF:000002">
    <property type="entry name" value="Adenylate cyclase"/>
    <property type="match status" value="1"/>
</dbReference>
<dbReference type="AlphaFoldDB" id="A0A447UKY6"/>
<dbReference type="PROSITE" id="PS51708">
    <property type="entry name" value="CHAD"/>
    <property type="match status" value="1"/>
</dbReference>
<dbReference type="Pfam" id="PF05235">
    <property type="entry name" value="CHAD"/>
    <property type="match status" value="1"/>
</dbReference>
<evidence type="ECO:0000313" key="3">
    <source>
        <dbReference type="EMBL" id="VEB89289.1"/>
    </source>
</evidence>
<dbReference type="EMBL" id="LR134204">
    <property type="protein sequence ID" value="VEB89289.1"/>
    <property type="molecule type" value="Genomic_DNA"/>
</dbReference>
<reference evidence="3 4" key="1">
    <citation type="submission" date="2018-12" db="EMBL/GenBank/DDBJ databases">
        <authorList>
            <consortium name="Pathogen Informatics"/>
        </authorList>
    </citation>
    <scope>NUCLEOTIDE SEQUENCE [LARGE SCALE GENOMIC DNA]</scope>
    <source>
        <strain evidence="3 4">NCTC11075</strain>
    </source>
</reference>
<dbReference type="PANTHER" id="PTHR39569:SF1">
    <property type="entry name" value="INORGANIC TRIPHOSPHATASE"/>
    <property type="match status" value="1"/>
</dbReference>
<dbReference type="Proteomes" id="UP000270272">
    <property type="component" value="Chromosome"/>
</dbReference>
<dbReference type="GO" id="GO:0046872">
    <property type="term" value="F:metal ion binding"/>
    <property type="evidence" value="ECO:0007669"/>
    <property type="project" value="TreeGrafter"/>
</dbReference>
<dbReference type="Pfam" id="PF01928">
    <property type="entry name" value="CYTH"/>
    <property type="match status" value="1"/>
</dbReference>
<dbReference type="PANTHER" id="PTHR39569">
    <property type="entry name" value="INORGANIC TRIPHOSPHATASE"/>
    <property type="match status" value="1"/>
</dbReference>
<dbReference type="SMART" id="SM01118">
    <property type="entry name" value="CYTH"/>
    <property type="match status" value="1"/>
</dbReference>
<dbReference type="InterPro" id="IPR033469">
    <property type="entry name" value="CYTH-like_dom_sf"/>
</dbReference>
<feature type="domain" description="CYTH" evidence="1">
    <location>
        <begin position="35"/>
        <end position="235"/>
    </location>
</feature>